<dbReference type="CDD" id="cd00995">
    <property type="entry name" value="PBP2_NikA_DppA_OppA_like"/>
    <property type="match status" value="1"/>
</dbReference>
<feature type="compositionally biased region" description="Basic and acidic residues" evidence="4">
    <location>
        <begin position="59"/>
        <end position="69"/>
    </location>
</feature>
<dbReference type="InterPro" id="IPR039424">
    <property type="entry name" value="SBP_5"/>
</dbReference>
<evidence type="ECO:0000259" key="5">
    <source>
        <dbReference type="Pfam" id="PF00496"/>
    </source>
</evidence>
<comment type="caution">
    <text evidence="6">The sequence shown here is derived from an EMBL/GenBank/DDBJ whole genome shotgun (WGS) entry which is preliminary data.</text>
</comment>
<dbReference type="Gene3D" id="3.40.190.10">
    <property type="entry name" value="Periplasmic binding protein-like II"/>
    <property type="match status" value="1"/>
</dbReference>
<sequence>MYSYKSKIKRKEERRMNVKKVFSQAFALGLVLTLTACGGSGNKDNNGSNAGDNNASNEQAKDEEFKKQTNDDTLVVGVDSLGGEFIQGFNNSQNDVRAREFMGIQGSVGYDTYVKDKGGKYVVNKTVLDGDPQEKENEDGSKTFTFKIKKDLKWSDGKPVTADDYLFKALLHSPQDYSLITGSTEIGGDSLKGYNDFREGKTKEFEGVKKIDDQTFEITIDSSFLPYYEEESLKAMNPRPMHYIAPNLTIDGSKFALKDGYKLSDDDKKAFIESLDKQIETEKSEYDAEVKEAGEEDPEYKKEHEEKLKTLEDKKKSAESGNDIDPTEMLVEQAMLFDANDYRKAPKVTCGPYKFVSFENNMVKMELNDQYAGDFEGHKATIPNVIIQAINPEISVDLVKNGDIDVFEDEMNGSRISQIRKAAEEKKLQYVAYDRNGYGCLSFLDDRGPTQYKEVRQAVAFLMNRDDFVQNFAGGYAVVTNGMYGSSQWMYKERGADVEAKLTKYTLNVDEANKRLDNSPYKFEKDGKTPWDVKKAAEEYKNNADKFDYYRYDENGKKLQINQFGAKESEITTLLSNQLPDNAKQAGLEYNVQAGDFNTLLNYRENPKEGDKAEYTAFNMGLGFGSPFDPYYQYNSKGNDNKTKTNDPKVDKITEELRQVKPGDEKAYLDKWEEFQEWYNDYLPEIPLYSNNIHSSASTRVQGFDGLTPEWAVSCQINQMSLK</sequence>
<dbReference type="GO" id="GO:1904680">
    <property type="term" value="F:peptide transmembrane transporter activity"/>
    <property type="evidence" value="ECO:0007669"/>
    <property type="project" value="TreeGrafter"/>
</dbReference>
<dbReference type="Pfam" id="PF00496">
    <property type="entry name" value="SBP_bac_5"/>
    <property type="match status" value="1"/>
</dbReference>
<dbReference type="AlphaFoldDB" id="C7HWC0"/>
<dbReference type="EMBL" id="ACXU01000022">
    <property type="protein sequence ID" value="EEU12003.1"/>
    <property type="molecule type" value="Genomic_DNA"/>
</dbReference>
<evidence type="ECO:0000313" key="6">
    <source>
        <dbReference type="EMBL" id="EEU12003.1"/>
    </source>
</evidence>
<feature type="domain" description="Solute-binding protein family 5" evidence="5">
    <location>
        <begin position="136"/>
        <end position="641"/>
    </location>
</feature>
<dbReference type="SUPFAM" id="SSF53850">
    <property type="entry name" value="Periplasmic binding protein-like II"/>
    <property type="match status" value="1"/>
</dbReference>
<feature type="compositionally biased region" description="Basic and acidic residues" evidence="4">
    <location>
        <begin position="283"/>
        <end position="318"/>
    </location>
</feature>
<dbReference type="Proteomes" id="UP000003821">
    <property type="component" value="Unassembled WGS sequence"/>
</dbReference>
<feature type="region of interest" description="Disordered" evidence="4">
    <location>
        <begin position="283"/>
        <end position="323"/>
    </location>
</feature>
<evidence type="ECO:0000256" key="2">
    <source>
        <dbReference type="ARBA" id="ARBA00022448"/>
    </source>
</evidence>
<keyword evidence="2" id="KW-0813">Transport</keyword>
<dbReference type="PANTHER" id="PTHR30290">
    <property type="entry name" value="PERIPLASMIC BINDING COMPONENT OF ABC TRANSPORTER"/>
    <property type="match status" value="1"/>
</dbReference>
<dbReference type="Gene3D" id="3.10.105.10">
    <property type="entry name" value="Dipeptide-binding Protein, Domain 3"/>
    <property type="match status" value="1"/>
</dbReference>
<evidence type="ECO:0000256" key="1">
    <source>
        <dbReference type="ARBA" id="ARBA00005695"/>
    </source>
</evidence>
<keyword evidence="7" id="KW-1185">Reference proteome</keyword>
<dbReference type="InterPro" id="IPR000914">
    <property type="entry name" value="SBP_5_dom"/>
</dbReference>
<evidence type="ECO:0000313" key="7">
    <source>
        <dbReference type="Proteomes" id="UP000003821"/>
    </source>
</evidence>
<dbReference type="GO" id="GO:0015833">
    <property type="term" value="P:peptide transport"/>
    <property type="evidence" value="ECO:0007669"/>
    <property type="project" value="TreeGrafter"/>
</dbReference>
<comment type="similarity">
    <text evidence="1">Belongs to the bacterial solute-binding protein 5 family.</text>
</comment>
<evidence type="ECO:0000256" key="3">
    <source>
        <dbReference type="ARBA" id="ARBA00022729"/>
    </source>
</evidence>
<dbReference type="eggNOG" id="COG4166">
    <property type="taxonomic scope" value="Bacteria"/>
</dbReference>
<reference evidence="6 7" key="1">
    <citation type="submission" date="2009-08" db="EMBL/GenBank/DDBJ databases">
        <authorList>
            <person name="Muzny D."/>
            <person name="Qin X."/>
            <person name="Deng J."/>
            <person name="Jiang H."/>
            <person name="Liu Y."/>
            <person name="Qu J."/>
            <person name="Song X.-Z."/>
            <person name="Zhang L."/>
            <person name="Thornton R."/>
            <person name="Coyle M."/>
            <person name="Francisco L."/>
            <person name="Jackson L."/>
            <person name="Javaid M."/>
            <person name="Korchina V."/>
            <person name="Kovar C."/>
            <person name="Mata R."/>
            <person name="Mathew T."/>
            <person name="Ngo R."/>
            <person name="Nguyen L."/>
            <person name="Nguyen N."/>
            <person name="Okwuonu G."/>
            <person name="Ongeri F."/>
            <person name="Pham C."/>
            <person name="Simmons D."/>
            <person name="Wilczek-Boney K."/>
            <person name="Hale W."/>
            <person name="Jakkamsetti A."/>
            <person name="Pham P."/>
            <person name="Ruth R."/>
            <person name="San Lucas F."/>
            <person name="Warren J."/>
            <person name="Zhang J."/>
            <person name="Zhao Z."/>
            <person name="Zhou C."/>
            <person name="Zhu D."/>
            <person name="Lee S."/>
            <person name="Bess C."/>
            <person name="Blankenburg K."/>
            <person name="Forbes L."/>
            <person name="Fu Q."/>
            <person name="Gubbala S."/>
            <person name="Hirani K."/>
            <person name="Jayaseelan J.C."/>
            <person name="Lara F."/>
            <person name="Munidasa M."/>
            <person name="Palculict T."/>
            <person name="Patil S."/>
            <person name="Pu L.-L."/>
            <person name="Saada N."/>
            <person name="Tang L."/>
            <person name="Weissenberger G."/>
            <person name="Zhu Y."/>
            <person name="Hemphill L."/>
            <person name="Shang Y."/>
            <person name="Youmans B."/>
            <person name="Ayvaz T."/>
            <person name="Ross M."/>
            <person name="Santibanez J."/>
            <person name="Aqrawi P."/>
            <person name="Gross S."/>
            <person name="Joshi V."/>
            <person name="Fowler G."/>
            <person name="Nazareth L."/>
            <person name="Reid J."/>
            <person name="Worley K."/>
            <person name="Petrosino J."/>
            <person name="Highlander S."/>
            <person name="Gibbs R."/>
            <person name="Gibbs R."/>
        </authorList>
    </citation>
    <scope>NUCLEOTIDE SEQUENCE [LARGE SCALE GENOMIC DNA]</scope>
    <source>
        <strain evidence="6 7">ATCC 51170</strain>
    </source>
</reference>
<evidence type="ECO:0000256" key="4">
    <source>
        <dbReference type="SAM" id="MobiDB-lite"/>
    </source>
</evidence>
<organism evidence="6 7">
    <name type="scientific">Anaerococcus vaginalis ATCC 51170</name>
    <dbReference type="NCBI Taxonomy" id="655811"/>
    <lineage>
        <taxon>Bacteria</taxon>
        <taxon>Bacillati</taxon>
        <taxon>Bacillota</taxon>
        <taxon>Tissierellia</taxon>
        <taxon>Tissierellales</taxon>
        <taxon>Peptoniphilaceae</taxon>
        <taxon>Anaerococcus</taxon>
    </lineage>
</organism>
<feature type="compositionally biased region" description="Low complexity" evidence="4">
    <location>
        <begin position="43"/>
        <end position="57"/>
    </location>
</feature>
<name>C7HWC0_9FIRM</name>
<proteinExistence type="inferred from homology"/>
<keyword evidence="3" id="KW-0732">Signal</keyword>
<feature type="region of interest" description="Disordered" evidence="4">
    <location>
        <begin position="43"/>
        <end position="69"/>
    </location>
</feature>
<dbReference type="eggNOG" id="COG0747">
    <property type="taxonomic scope" value="Bacteria"/>
</dbReference>
<gene>
    <name evidence="6" type="ORF">HMPREF0078_1571</name>
</gene>
<dbReference type="HOGENOM" id="CLU_382503_0_0_9"/>
<protein>
    <submittedName>
        <fullName evidence="6">ABC transporter, substrate-binding protein, family 5</fullName>
    </submittedName>
</protein>
<dbReference type="PANTHER" id="PTHR30290:SF9">
    <property type="entry name" value="OLIGOPEPTIDE-BINDING PROTEIN APPA"/>
    <property type="match status" value="1"/>
</dbReference>
<accession>C7HWC0</accession>